<proteinExistence type="predicted"/>
<dbReference type="GO" id="GO:0045338">
    <property type="term" value="P:farnesyl diphosphate metabolic process"/>
    <property type="evidence" value="ECO:0007669"/>
    <property type="project" value="InterPro"/>
</dbReference>
<accession>A0A1E7K598</accession>
<dbReference type="SUPFAM" id="SSF48576">
    <property type="entry name" value="Terpenoid synthases"/>
    <property type="match status" value="1"/>
</dbReference>
<dbReference type="Gene3D" id="1.10.600.10">
    <property type="entry name" value="Farnesyl Diphosphate Synthase"/>
    <property type="match status" value="1"/>
</dbReference>
<organism evidence="1 2">
    <name type="scientific">Streptomyces qinglanensis</name>
    <dbReference type="NCBI Taxonomy" id="943816"/>
    <lineage>
        <taxon>Bacteria</taxon>
        <taxon>Bacillati</taxon>
        <taxon>Actinomycetota</taxon>
        <taxon>Actinomycetes</taxon>
        <taxon>Kitasatosporales</taxon>
        <taxon>Streptomycetaceae</taxon>
        <taxon>Streptomyces</taxon>
    </lineage>
</organism>
<dbReference type="GO" id="GO:0051996">
    <property type="term" value="F:squalene synthase [NAD(P)H] activity"/>
    <property type="evidence" value="ECO:0007669"/>
    <property type="project" value="InterPro"/>
</dbReference>
<dbReference type="PANTHER" id="PTHR11626:SF2">
    <property type="entry name" value="SQUALENE SYNTHASE"/>
    <property type="match status" value="1"/>
</dbReference>
<sequence>MTATSQRLAEAHAMARAHSTTWYDPIMRMPPRLNEACTGTYLMLRAIDEIEDHPDIPAGDRVLLLRQVSIALQTQGDAAHFDSLMRGHPELLDVTQGLAQWISLIPPDIAPRVCEAISAMADRMADWVLKDFRIHNRADLDRYTYAVGSATVLLFCDLWSWYDGAHSQRTHGIAFGRLLQAVNILLDREEDAERGIDFLPTDWDFSQMIAYAQQQACDARHYIDTLRPGPATDFFAGPHIRAQTALQRLSHPAA</sequence>
<dbReference type="InterPro" id="IPR008949">
    <property type="entry name" value="Isoprenoid_synthase_dom_sf"/>
</dbReference>
<gene>
    <name evidence="1" type="ORF">AN217_16260</name>
</gene>
<evidence type="ECO:0000313" key="2">
    <source>
        <dbReference type="Proteomes" id="UP000175829"/>
    </source>
</evidence>
<reference evidence="1 2" key="1">
    <citation type="journal article" date="2016" name="Front. Microbiol.">
        <title>Comparative Genomics Analysis of Streptomyces Species Reveals Their Adaptation to the Marine Environment and Their Diversity at the Genomic Level.</title>
        <authorList>
            <person name="Tian X."/>
            <person name="Zhang Z."/>
            <person name="Yang T."/>
            <person name="Chen M."/>
            <person name="Li J."/>
            <person name="Chen F."/>
            <person name="Yang J."/>
            <person name="Li W."/>
            <person name="Zhang B."/>
            <person name="Zhang Z."/>
            <person name="Wu J."/>
            <person name="Zhang C."/>
            <person name="Long L."/>
            <person name="Xiao J."/>
        </authorList>
    </citation>
    <scope>NUCLEOTIDE SEQUENCE [LARGE SCALE GENOMIC DNA]</scope>
    <source>
        <strain evidence="1 2">SCSIO M10379</strain>
    </source>
</reference>
<dbReference type="EMBL" id="LJGV01000022">
    <property type="protein sequence ID" value="OEU99108.1"/>
    <property type="molecule type" value="Genomic_DNA"/>
</dbReference>
<comment type="caution">
    <text evidence="1">The sequence shown here is derived from an EMBL/GenBank/DDBJ whole genome shotgun (WGS) entry which is preliminary data.</text>
</comment>
<dbReference type="AlphaFoldDB" id="A0A1E7K598"/>
<dbReference type="Proteomes" id="UP000175829">
    <property type="component" value="Unassembled WGS sequence"/>
</dbReference>
<dbReference type="InterPro" id="IPR044844">
    <property type="entry name" value="Trans_IPPS_euk-type"/>
</dbReference>
<dbReference type="Pfam" id="PF00494">
    <property type="entry name" value="SQS_PSY"/>
    <property type="match status" value="1"/>
</dbReference>
<dbReference type="PATRIC" id="fig|943816.4.peg.2723"/>
<protein>
    <recommendedName>
        <fullName evidence="3">Phytoene synthase</fullName>
    </recommendedName>
</protein>
<dbReference type="InterPro" id="IPR002060">
    <property type="entry name" value="Squ/phyt_synthse"/>
</dbReference>
<dbReference type="PANTHER" id="PTHR11626">
    <property type="entry name" value="FARNESYL-DIPHOSPHATE FARNESYLTRANSFERASE"/>
    <property type="match status" value="1"/>
</dbReference>
<evidence type="ECO:0000313" key="1">
    <source>
        <dbReference type="EMBL" id="OEU99108.1"/>
    </source>
</evidence>
<name>A0A1E7K598_9ACTN</name>
<evidence type="ECO:0008006" key="3">
    <source>
        <dbReference type="Google" id="ProtNLM"/>
    </source>
</evidence>